<sequence>MPDKRAASRASLAQTAAAVDDRESASPDEAAVGGKADGDVDETRRAGPIAMSLTRKLVICLSLALTMLLASLDFTIVTTAVPKISLEFHALSEATWIATAYMLTTTALQPLYGRLSDTFGRTPMLVSAIAVFIAGSAVCGWAPSLGVLIAGRAVQGVGSSGLVSLAFIVISDITSEEERPVYMGVVGAVWSISSLIGPVLGGVFADKASWRWAFWINLPIAGAVLAVVLVIIRLPIPRDSLWAKLKKVDFLGSLVLIGAVVMLLLALTWGGKTFPWGSARVVCLLVFSAVAVAAFVLIEWKVAPGPTVPMHLFRIRNVWLSVVGQFFIGSGMFAPMFFIPIWYTIVKNASAISGGLHLLPYFLGLSLVSIASGFIVTKTGRYRLLVSLGTTVFIVGLGLLTLFDGSTNSGKQIGFLLIAGVGVGFNIQILLIVVQTAAPVEDMAAATTLFLFSRTLGSSIGIAIMQSVLQNAIIPKLDLLAAQYPEYADVFMVSLNDQSAIYKGGLPIDVQAQLVSYYVGALQKVFIANVAIAAVSLPFTFFLKHVPLRANMKPTVGE</sequence>
<evidence type="ECO:0000313" key="1">
    <source>
        <dbReference type="EMBL" id="KAJ2769950.1"/>
    </source>
</evidence>
<reference evidence="1" key="1">
    <citation type="submission" date="2022-07" db="EMBL/GenBank/DDBJ databases">
        <title>Phylogenomic reconstructions and comparative analyses of Kickxellomycotina fungi.</title>
        <authorList>
            <person name="Reynolds N.K."/>
            <person name="Stajich J.E."/>
            <person name="Barry K."/>
            <person name="Grigoriev I.V."/>
            <person name="Crous P."/>
            <person name="Smith M.E."/>
        </authorList>
    </citation>
    <scope>NUCLEOTIDE SEQUENCE</scope>
    <source>
        <strain evidence="1">CBS 109366</strain>
    </source>
</reference>
<organism evidence="1 2">
    <name type="scientific">Coemansia nantahalensis</name>
    <dbReference type="NCBI Taxonomy" id="2789366"/>
    <lineage>
        <taxon>Eukaryota</taxon>
        <taxon>Fungi</taxon>
        <taxon>Fungi incertae sedis</taxon>
        <taxon>Zoopagomycota</taxon>
        <taxon>Kickxellomycotina</taxon>
        <taxon>Kickxellomycetes</taxon>
        <taxon>Kickxellales</taxon>
        <taxon>Kickxellaceae</taxon>
        <taxon>Coemansia</taxon>
    </lineage>
</organism>
<gene>
    <name evidence="1" type="ORF">IWQ57_002882</name>
</gene>
<comment type="caution">
    <text evidence="1">The sequence shown here is derived from an EMBL/GenBank/DDBJ whole genome shotgun (WGS) entry which is preliminary data.</text>
</comment>
<name>A0ACC1JYJ8_9FUNG</name>
<evidence type="ECO:0000313" key="2">
    <source>
        <dbReference type="Proteomes" id="UP001140234"/>
    </source>
</evidence>
<dbReference type="Proteomes" id="UP001140234">
    <property type="component" value="Unassembled WGS sequence"/>
</dbReference>
<dbReference type="EMBL" id="JANBUJ010000830">
    <property type="protein sequence ID" value="KAJ2769950.1"/>
    <property type="molecule type" value="Genomic_DNA"/>
</dbReference>
<keyword evidence="2" id="KW-1185">Reference proteome</keyword>
<accession>A0ACC1JYJ8</accession>
<proteinExistence type="predicted"/>
<protein>
    <submittedName>
        <fullName evidence="1">Uncharacterized protein</fullName>
    </submittedName>
</protein>